<dbReference type="KEGG" id="vg:60321443"/>
<dbReference type="Proteomes" id="UP000464404">
    <property type="component" value="Segment"/>
</dbReference>
<feature type="region of interest" description="Disordered" evidence="1">
    <location>
        <begin position="15"/>
        <end position="38"/>
    </location>
</feature>
<dbReference type="RefSeq" id="YP_009950034.1">
    <property type="nucleotide sequence ID" value="NC_051586.1"/>
</dbReference>
<keyword evidence="3" id="KW-1185">Reference proteome</keyword>
<name>A0A6B9LIZ1_9CAUD</name>
<protein>
    <submittedName>
        <fullName evidence="2">Uncharacterized protein</fullName>
    </submittedName>
</protein>
<organism evidence="2 3">
    <name type="scientific">Mycobacterium phage Imvubu</name>
    <dbReference type="NCBI Taxonomy" id="2686233"/>
    <lineage>
        <taxon>Viruses</taxon>
        <taxon>Duplodnaviria</taxon>
        <taxon>Heunggongvirae</taxon>
        <taxon>Uroviricota</taxon>
        <taxon>Caudoviricetes</taxon>
        <taxon>Bclasvirinae</taxon>
        <taxon>Imvubuvirus</taxon>
        <taxon>Imvubuvirus imvubu</taxon>
    </lineage>
</organism>
<accession>A0A6B9LIZ1</accession>
<sequence>MRADRRTFSSRYGYGDEGRHWTGTSREPAHQRAKHRAPRHDMELMFAERNITARDGYTTVTGPIPWRRFTRDGEVLLFHMRIPRPVSHWNYAGRHRRPEQGARRQYPGGMVYVGHFTGDVYRMQPEPGTCATNLTRPGRR</sequence>
<dbReference type="GeneID" id="60321443"/>
<evidence type="ECO:0000313" key="2">
    <source>
        <dbReference type="EMBL" id="QHB37824.1"/>
    </source>
</evidence>
<proteinExistence type="predicted"/>
<evidence type="ECO:0000313" key="3">
    <source>
        <dbReference type="Proteomes" id="UP000464404"/>
    </source>
</evidence>
<gene>
    <name evidence="2" type="primary">84</name>
    <name evidence="2" type="ORF">PBI_IMVUBU_84</name>
</gene>
<dbReference type="EMBL" id="MN813693">
    <property type="protein sequence ID" value="QHB37824.1"/>
    <property type="molecule type" value="Genomic_DNA"/>
</dbReference>
<evidence type="ECO:0000256" key="1">
    <source>
        <dbReference type="SAM" id="MobiDB-lite"/>
    </source>
</evidence>
<reference evidence="2 3" key="1">
    <citation type="submission" date="2019-12" db="EMBL/GenBank/DDBJ databases">
        <authorList>
            <person name="Garlena R.A."/>
            <person name="Russell D.A."/>
            <person name="Pope W.H."/>
            <person name="Jacobs-Sera D."/>
            <person name="Hatfull G.F."/>
        </authorList>
    </citation>
    <scope>NUCLEOTIDE SEQUENCE [LARGE SCALE GENOMIC DNA]</scope>
</reference>